<reference evidence="1 2" key="1">
    <citation type="journal article" date="2014" name="Antonie Van Leeuwenhoek">
        <title>Hyphomonas beringensis sp. nov. and Hyphomonas chukchiensis sp. nov., isolated from surface seawater of the Bering Sea and Chukchi Sea.</title>
        <authorList>
            <person name="Li C."/>
            <person name="Lai Q."/>
            <person name="Li G."/>
            <person name="Dong C."/>
            <person name="Wang J."/>
            <person name="Liao Y."/>
            <person name="Shao Z."/>
        </authorList>
    </citation>
    <scope>NUCLEOTIDE SEQUENCE [LARGE SCALE GENOMIC DNA]</scope>
    <source>
        <strain evidence="1 2">25B14_1</strain>
    </source>
</reference>
<name>A0A062UI69_9PROT</name>
<dbReference type="Proteomes" id="UP000027037">
    <property type="component" value="Unassembled WGS sequence"/>
</dbReference>
<sequence>MPTRKRPNEKLADRVFSDRKIMLFSFKGGRSVQI</sequence>
<comment type="caution">
    <text evidence="1">The sequence shown here is derived from an EMBL/GenBank/DDBJ whole genome shotgun (WGS) entry which is preliminary data.</text>
</comment>
<gene>
    <name evidence="1" type="ORF">HY29_01400</name>
</gene>
<protein>
    <submittedName>
        <fullName evidence="1">Uncharacterized protein</fullName>
    </submittedName>
</protein>
<evidence type="ECO:0000313" key="1">
    <source>
        <dbReference type="EMBL" id="KCZ57413.1"/>
    </source>
</evidence>
<organism evidence="1 2">
    <name type="scientific">Hyphomonas beringensis</name>
    <dbReference type="NCBI Taxonomy" id="1280946"/>
    <lineage>
        <taxon>Bacteria</taxon>
        <taxon>Pseudomonadati</taxon>
        <taxon>Pseudomonadota</taxon>
        <taxon>Alphaproteobacteria</taxon>
        <taxon>Hyphomonadales</taxon>
        <taxon>Hyphomonadaceae</taxon>
        <taxon>Hyphomonas</taxon>
    </lineage>
</organism>
<evidence type="ECO:0000313" key="2">
    <source>
        <dbReference type="Proteomes" id="UP000027037"/>
    </source>
</evidence>
<accession>A0A062UI69</accession>
<dbReference type="EMBL" id="AWFF01000001">
    <property type="protein sequence ID" value="KCZ57413.1"/>
    <property type="molecule type" value="Genomic_DNA"/>
</dbReference>
<keyword evidence="2" id="KW-1185">Reference proteome</keyword>
<dbReference type="AlphaFoldDB" id="A0A062UI69"/>
<proteinExistence type="predicted"/>